<protein>
    <recommendedName>
        <fullName evidence="1">GIY-YIG domain-containing protein</fullName>
    </recommendedName>
</protein>
<dbReference type="InterPro" id="IPR045566">
    <property type="entry name" value="SegE-like_GIY-YIG"/>
</dbReference>
<evidence type="ECO:0000259" key="1">
    <source>
        <dbReference type="SMART" id="SM00465"/>
    </source>
</evidence>
<dbReference type="CDD" id="cd10443">
    <property type="entry name" value="GIY-YIG_HE_Tlr8p_PBC-V_like"/>
    <property type="match status" value="1"/>
</dbReference>
<dbReference type="SUPFAM" id="SSF82771">
    <property type="entry name" value="GIY-YIG endonuclease"/>
    <property type="match status" value="1"/>
</dbReference>
<accession>A0A6C0JDW1</accession>
<dbReference type="SMART" id="SM00465">
    <property type="entry name" value="GIYc"/>
    <property type="match status" value="1"/>
</dbReference>
<dbReference type="InterPro" id="IPR035901">
    <property type="entry name" value="GIY-YIG_endonuc_sf"/>
</dbReference>
<dbReference type="Gene3D" id="3.40.1440.10">
    <property type="entry name" value="GIY-YIG endonuclease"/>
    <property type="match status" value="1"/>
</dbReference>
<proteinExistence type="predicted"/>
<dbReference type="InterPro" id="IPR000305">
    <property type="entry name" value="GIY-YIG_endonuc"/>
</dbReference>
<dbReference type="AlphaFoldDB" id="A0A6C0JDW1"/>
<sequence length="255" mass="29763">MSELRIDLKDKIITDGNLRYCEIYKLTNTINQKVYIGQVVSHRMDSNIFRPKGMKERFKQHVNEAFPKTVTTYHCNALNNAIRKYGKEMFTLELLRNCKMEDANRIETEEIFNHNSLIPNGYNITTSCNSIQKPSDEFREKISKGNLATHEEKRIQKYKDIIYNNGFKFDVDESKFCDYITPRTKYGTQIGWYVRLNKTVIEFKSTINSIDETKQRAIEFLKKIKELSLAKHLDAGIPLEPSLPLQLGNILEEHG</sequence>
<name>A0A6C0JDW1_9ZZZZ</name>
<evidence type="ECO:0000313" key="2">
    <source>
        <dbReference type="EMBL" id="QHU04025.1"/>
    </source>
</evidence>
<feature type="domain" description="GIY-YIG" evidence="1">
    <location>
        <begin position="20"/>
        <end position="128"/>
    </location>
</feature>
<reference evidence="2" key="1">
    <citation type="journal article" date="2020" name="Nature">
        <title>Giant virus diversity and host interactions through global metagenomics.</title>
        <authorList>
            <person name="Schulz F."/>
            <person name="Roux S."/>
            <person name="Paez-Espino D."/>
            <person name="Jungbluth S."/>
            <person name="Walsh D.A."/>
            <person name="Denef V.J."/>
            <person name="McMahon K.D."/>
            <person name="Konstantinidis K.T."/>
            <person name="Eloe-Fadrosh E.A."/>
            <person name="Kyrpides N.C."/>
            <person name="Woyke T."/>
        </authorList>
    </citation>
    <scope>NUCLEOTIDE SEQUENCE</scope>
    <source>
        <strain evidence="2">GVMAG-M-3300027708-20</strain>
    </source>
</reference>
<dbReference type="EMBL" id="MN740390">
    <property type="protein sequence ID" value="QHU04025.1"/>
    <property type="molecule type" value="Genomic_DNA"/>
</dbReference>
<organism evidence="2">
    <name type="scientific">viral metagenome</name>
    <dbReference type="NCBI Taxonomy" id="1070528"/>
    <lineage>
        <taxon>unclassified sequences</taxon>
        <taxon>metagenomes</taxon>
        <taxon>organismal metagenomes</taxon>
    </lineage>
</organism>
<dbReference type="Pfam" id="PF19835">
    <property type="entry name" value="SegE_GIY-YIG"/>
    <property type="match status" value="1"/>
</dbReference>